<keyword evidence="4" id="KW-1185">Reference proteome</keyword>
<dbReference type="STRING" id="519442.Huta_1819"/>
<dbReference type="SUPFAM" id="SSF53146">
    <property type="entry name" value="Nitrogenase accessory factor-like"/>
    <property type="match status" value="1"/>
</dbReference>
<dbReference type="eggNOG" id="arCOG02734">
    <property type="taxonomic scope" value="Archaea"/>
</dbReference>
<dbReference type="Gene3D" id="3.30.420.130">
    <property type="entry name" value="Dinitrogenase iron-molybdenum cofactor biosynthesis domain"/>
    <property type="match status" value="1"/>
</dbReference>
<feature type="domain" description="Dinitrogenase iron-molybdenum cofactor biosynthesis" evidence="2">
    <location>
        <begin position="14"/>
        <end position="101"/>
    </location>
</feature>
<dbReference type="Proteomes" id="UP000002071">
    <property type="component" value="Chromosome"/>
</dbReference>
<dbReference type="InterPro" id="IPR003731">
    <property type="entry name" value="Di-Nase_FeMo-co_biosynth"/>
</dbReference>
<reference evidence="3 4" key="1">
    <citation type="journal article" date="2009" name="Stand. Genomic Sci.">
        <title>Complete genome sequence of Halorhabdus utahensis type strain (AX-2).</title>
        <authorList>
            <person name="Anderson I."/>
            <person name="Tindall B.J."/>
            <person name="Pomrenke H."/>
            <person name="Goker M."/>
            <person name="Lapidus A."/>
            <person name="Nolan M."/>
            <person name="Copeland A."/>
            <person name="Glavina Del Rio T."/>
            <person name="Chen F."/>
            <person name="Tice H."/>
            <person name="Cheng J.F."/>
            <person name="Lucas S."/>
            <person name="Chertkov O."/>
            <person name="Bruce D."/>
            <person name="Brettin T."/>
            <person name="Detter J.C."/>
            <person name="Han C."/>
            <person name="Goodwin L."/>
            <person name="Land M."/>
            <person name="Hauser L."/>
            <person name="Chang Y.J."/>
            <person name="Jeffries C.D."/>
            <person name="Pitluck S."/>
            <person name="Pati A."/>
            <person name="Mavromatis K."/>
            <person name="Ivanova N."/>
            <person name="Ovchinnikova G."/>
            <person name="Chen A."/>
            <person name="Palaniappan K."/>
            <person name="Chain P."/>
            <person name="Rohde M."/>
            <person name="Bristow J."/>
            <person name="Eisen J.A."/>
            <person name="Markowitz V."/>
            <person name="Hugenholtz P."/>
            <person name="Kyrpides N.C."/>
            <person name="Klenk H.P."/>
        </authorList>
    </citation>
    <scope>NUCLEOTIDE SEQUENCE [LARGE SCALE GENOMIC DNA]</scope>
    <source>
        <strain evidence="4">DSM 12940 / JCM 11049 / AX-2</strain>
    </source>
</reference>
<feature type="compositionally biased region" description="Basic and acidic residues" evidence="1">
    <location>
        <begin position="137"/>
        <end position="153"/>
    </location>
</feature>
<protein>
    <submittedName>
        <fullName evidence="3">Dinitrogenase iron-molybdenum cofactor biosynthesis protein</fullName>
    </submittedName>
</protein>
<accession>C7NSA2</accession>
<dbReference type="KEGG" id="hut:Huta_1819"/>
<evidence type="ECO:0000313" key="4">
    <source>
        <dbReference type="Proteomes" id="UP000002071"/>
    </source>
</evidence>
<evidence type="ECO:0000313" key="3">
    <source>
        <dbReference type="EMBL" id="ACV11989.1"/>
    </source>
</evidence>
<dbReference type="InterPro" id="IPR033913">
    <property type="entry name" value="MTH1175_dom"/>
</dbReference>
<evidence type="ECO:0000259" key="2">
    <source>
        <dbReference type="Pfam" id="PF02579"/>
    </source>
</evidence>
<sequence length="153" mass="15705">MTICMPITDGDGLDASVSHHFGRAPAFAVYDPDAETVDVVDNDSHHHGGDKSPPNVVAETGAETLICGNLGGKAAERFDAMGIDVYCDADGTVGDAIEALRDGELTPVGPDDDGCDHEGGGHHDEDGGHGHGGGGHSHSDGDHDHDGDDHHDV</sequence>
<dbReference type="PANTHER" id="PTHR42983">
    <property type="entry name" value="DINITROGENASE IRON-MOLYBDENUM COFACTOR PROTEIN-RELATED"/>
    <property type="match status" value="1"/>
</dbReference>
<dbReference type="EMBL" id="CP001687">
    <property type="protein sequence ID" value="ACV11989.1"/>
    <property type="molecule type" value="Genomic_DNA"/>
</dbReference>
<dbReference type="Pfam" id="PF02579">
    <property type="entry name" value="Nitro_FeMo-Co"/>
    <property type="match status" value="1"/>
</dbReference>
<dbReference type="CDD" id="cd00851">
    <property type="entry name" value="MTH1175"/>
    <property type="match status" value="1"/>
</dbReference>
<gene>
    <name evidence="3" type="ordered locus">Huta_1819</name>
</gene>
<evidence type="ECO:0000256" key="1">
    <source>
        <dbReference type="SAM" id="MobiDB-lite"/>
    </source>
</evidence>
<dbReference type="PANTHER" id="PTHR42983:SF1">
    <property type="entry name" value="IRON-MOLYBDENUM PROTEIN"/>
    <property type="match status" value="1"/>
</dbReference>
<organism evidence="3 4">
    <name type="scientific">Halorhabdus utahensis (strain DSM 12940 / JCM 11049 / AX-2)</name>
    <dbReference type="NCBI Taxonomy" id="519442"/>
    <lineage>
        <taxon>Archaea</taxon>
        <taxon>Methanobacteriati</taxon>
        <taxon>Methanobacteriota</taxon>
        <taxon>Stenosarchaea group</taxon>
        <taxon>Halobacteria</taxon>
        <taxon>Halobacteriales</taxon>
        <taxon>Haloarculaceae</taxon>
        <taxon>Halorhabdus</taxon>
    </lineage>
</organism>
<feature type="compositionally biased region" description="Basic and acidic residues" evidence="1">
    <location>
        <begin position="116"/>
        <end position="129"/>
    </location>
</feature>
<name>C7NSA2_HALUD</name>
<feature type="region of interest" description="Disordered" evidence="1">
    <location>
        <begin position="102"/>
        <end position="153"/>
    </location>
</feature>
<dbReference type="AlphaFoldDB" id="C7NSA2"/>
<dbReference type="HOGENOM" id="CLU_104194_2_1_2"/>
<proteinExistence type="predicted"/>
<dbReference type="InterPro" id="IPR036105">
    <property type="entry name" value="DiNase_FeMo-co_biosyn_sf"/>
</dbReference>